<proteinExistence type="predicted"/>
<keyword evidence="3" id="KW-1185">Reference proteome</keyword>
<comment type="caution">
    <text evidence="2">The sequence shown here is derived from an EMBL/GenBank/DDBJ whole genome shotgun (WGS) entry which is preliminary data.</text>
</comment>
<organism evidence="2 3">
    <name type="scientific">Methylovirgula ligni</name>
    <dbReference type="NCBI Taxonomy" id="569860"/>
    <lineage>
        <taxon>Bacteria</taxon>
        <taxon>Pseudomonadati</taxon>
        <taxon>Pseudomonadota</taxon>
        <taxon>Alphaproteobacteria</taxon>
        <taxon>Hyphomicrobiales</taxon>
        <taxon>Beijerinckiaceae</taxon>
        <taxon>Methylovirgula</taxon>
    </lineage>
</organism>
<keyword evidence="1" id="KW-0812">Transmembrane</keyword>
<sequence>MSFEAASNHTQTAAADNQRLLGRIESTFSRDRITAIGFVLALWFVIFFVLLGVHSYIDNRAAELVCWVAAFLLVLFNSTSITAMIRHYSRDKYHIYSVDIRHQDAGR</sequence>
<keyword evidence="1" id="KW-0472">Membrane</keyword>
<gene>
    <name evidence="2" type="ORF">DES32_1997</name>
</gene>
<dbReference type="EMBL" id="QUMO01000003">
    <property type="protein sequence ID" value="REF85957.1"/>
    <property type="molecule type" value="Genomic_DNA"/>
</dbReference>
<dbReference type="AlphaFoldDB" id="A0A3D9YTL9"/>
<name>A0A3D9YTL9_9HYPH</name>
<protein>
    <submittedName>
        <fullName evidence="2">Uncharacterized protein</fullName>
    </submittedName>
</protein>
<evidence type="ECO:0000313" key="3">
    <source>
        <dbReference type="Proteomes" id="UP000256900"/>
    </source>
</evidence>
<evidence type="ECO:0000313" key="2">
    <source>
        <dbReference type="EMBL" id="REF85957.1"/>
    </source>
</evidence>
<dbReference type="RefSeq" id="WP_129396475.1">
    <property type="nucleotide sequence ID" value="NZ_CP025086.1"/>
</dbReference>
<accession>A0A3D9YTL9</accession>
<dbReference type="Proteomes" id="UP000256900">
    <property type="component" value="Unassembled WGS sequence"/>
</dbReference>
<feature type="transmembrane region" description="Helical" evidence="1">
    <location>
        <begin position="33"/>
        <end position="56"/>
    </location>
</feature>
<evidence type="ECO:0000256" key="1">
    <source>
        <dbReference type="SAM" id="Phobius"/>
    </source>
</evidence>
<feature type="transmembrane region" description="Helical" evidence="1">
    <location>
        <begin position="62"/>
        <end position="85"/>
    </location>
</feature>
<dbReference type="OrthoDB" id="7933134at2"/>
<keyword evidence="1" id="KW-1133">Transmembrane helix</keyword>
<reference evidence="2 3" key="1">
    <citation type="submission" date="2018-08" db="EMBL/GenBank/DDBJ databases">
        <title>Genomic Encyclopedia of Type Strains, Phase IV (KMG-IV): sequencing the most valuable type-strain genomes for metagenomic binning, comparative biology and taxonomic classification.</title>
        <authorList>
            <person name="Goeker M."/>
        </authorList>
    </citation>
    <scope>NUCLEOTIDE SEQUENCE [LARGE SCALE GENOMIC DNA]</scope>
    <source>
        <strain evidence="2 3">BW863</strain>
    </source>
</reference>